<dbReference type="SUPFAM" id="SSF53474">
    <property type="entry name" value="alpha/beta-Hydrolases"/>
    <property type="match status" value="1"/>
</dbReference>
<dbReference type="Proteomes" id="UP001583177">
    <property type="component" value="Unassembled WGS sequence"/>
</dbReference>
<feature type="signal peptide" evidence="8">
    <location>
        <begin position="1"/>
        <end position="19"/>
    </location>
</feature>
<keyword evidence="2" id="KW-0719">Serine esterase</keyword>
<evidence type="ECO:0000256" key="2">
    <source>
        <dbReference type="ARBA" id="ARBA00022487"/>
    </source>
</evidence>
<evidence type="ECO:0000313" key="10">
    <source>
        <dbReference type="EMBL" id="KAL1875772.1"/>
    </source>
</evidence>
<keyword evidence="11" id="KW-1185">Reference proteome</keyword>
<sequence length="388" mass="41788">MRSLYLLLWSLISGSMVLSQTSCPSLPSSINYSANPKLPNPYLSINGTAITSKSQWACRKEEIKQLYYRYSLGTMPAKPNVTASLSGSTLQITAKDGGKSTSFSVTIKLPTSGTTPYPAIIAYGAPSIPVPSTVAVITYQNFDIGADNGRGQGKFYDLYGSSASAGAMIAWAWGVSRIIDALELTPAAKIDPARVGVTGCSRNGKGAMVAGAFEDRVALTIPQEGGQGSAGCWRIADEIKKNGTTVETAHQIVNGDTWYSTDFAKYVDAVPTLPWDNHMMHALYASPARGLLIIENTAIDYLGPTSNYHCATAGRMVFESLGVKDYMGLSQVSHSDHCGFPSASQADLTAFINRFLLKQSTNTDIWKTDGKFVKDESRWVDWMLPALS</sequence>
<evidence type="ECO:0000259" key="9">
    <source>
        <dbReference type="Pfam" id="PF22244"/>
    </source>
</evidence>
<dbReference type="InterPro" id="IPR029058">
    <property type="entry name" value="AB_hydrolase_fold"/>
</dbReference>
<evidence type="ECO:0000256" key="4">
    <source>
        <dbReference type="ARBA" id="ARBA00022801"/>
    </source>
</evidence>
<dbReference type="EMBL" id="JAWRVE010000018">
    <property type="protein sequence ID" value="KAL1875772.1"/>
    <property type="molecule type" value="Genomic_DNA"/>
</dbReference>
<accession>A0ABR3XJ75</accession>
<protein>
    <recommendedName>
        <fullName evidence="7">(4-O-methyl)-D-glucuronate--lignin esterase</fullName>
        <ecNumber evidence="7">3.1.1.117</ecNumber>
    </recommendedName>
</protein>
<evidence type="ECO:0000256" key="3">
    <source>
        <dbReference type="ARBA" id="ARBA00022729"/>
    </source>
</evidence>
<evidence type="ECO:0000256" key="7">
    <source>
        <dbReference type="ARBA" id="ARBA00026105"/>
    </source>
</evidence>
<dbReference type="InterPro" id="IPR054579">
    <property type="entry name" value="GCE-like_dom"/>
</dbReference>
<organism evidence="10 11">
    <name type="scientific">Diaporthe australafricana</name>
    <dbReference type="NCBI Taxonomy" id="127596"/>
    <lineage>
        <taxon>Eukaryota</taxon>
        <taxon>Fungi</taxon>
        <taxon>Dikarya</taxon>
        <taxon>Ascomycota</taxon>
        <taxon>Pezizomycotina</taxon>
        <taxon>Sordariomycetes</taxon>
        <taxon>Sordariomycetidae</taxon>
        <taxon>Diaporthales</taxon>
        <taxon>Diaporthaceae</taxon>
        <taxon>Diaporthe</taxon>
    </lineage>
</organism>
<dbReference type="Gene3D" id="3.40.50.1820">
    <property type="entry name" value="alpha/beta hydrolase"/>
    <property type="match status" value="1"/>
</dbReference>
<proteinExistence type="inferred from homology"/>
<keyword evidence="5" id="KW-0439">Lignin degradation</keyword>
<comment type="catalytic activity">
    <reaction evidence="6">
        <text>a 4-O-methyl-alpha-D-glucuronosyl ester derivative + H2O = 4-O-methyl-alpha-D-glucuronate derivative + an alcohol + H(+)</text>
        <dbReference type="Rhea" id="RHEA:67452"/>
        <dbReference type="ChEBI" id="CHEBI:15377"/>
        <dbReference type="ChEBI" id="CHEBI:15378"/>
        <dbReference type="ChEBI" id="CHEBI:30879"/>
        <dbReference type="ChEBI" id="CHEBI:171667"/>
        <dbReference type="ChEBI" id="CHEBI:171668"/>
        <dbReference type="EC" id="3.1.1.117"/>
    </reaction>
    <physiologicalReaction direction="left-to-right" evidence="6">
        <dbReference type="Rhea" id="RHEA:67453"/>
    </physiologicalReaction>
</comment>
<evidence type="ECO:0000256" key="1">
    <source>
        <dbReference type="ARBA" id="ARBA00010092"/>
    </source>
</evidence>
<evidence type="ECO:0000256" key="6">
    <source>
        <dbReference type="ARBA" id="ARBA00024511"/>
    </source>
</evidence>
<keyword evidence="3 8" id="KW-0732">Signal</keyword>
<reference evidence="10 11" key="1">
    <citation type="journal article" date="2024" name="IMA Fungus">
        <title>IMA Genome - F19 : A genome assembly and annotation guide to empower mycologists, including annotated draft genome sequences of Ceratocystis pirilliformis, Diaporthe australafricana, Fusarium ophioides, Paecilomyces lecythidis, and Sporothrix stenoceras.</title>
        <authorList>
            <person name="Aylward J."/>
            <person name="Wilson A.M."/>
            <person name="Visagie C.M."/>
            <person name="Spraker J."/>
            <person name="Barnes I."/>
            <person name="Buitendag C."/>
            <person name="Ceriani C."/>
            <person name="Del Mar Angel L."/>
            <person name="du Plessis D."/>
            <person name="Fuchs T."/>
            <person name="Gasser K."/>
            <person name="Kramer D."/>
            <person name="Li W."/>
            <person name="Munsamy K."/>
            <person name="Piso A."/>
            <person name="Price J.L."/>
            <person name="Sonnekus B."/>
            <person name="Thomas C."/>
            <person name="van der Nest A."/>
            <person name="van Dijk A."/>
            <person name="van Heerden A."/>
            <person name="van Vuuren N."/>
            <person name="Yilmaz N."/>
            <person name="Duong T.A."/>
            <person name="van der Merwe N.A."/>
            <person name="Wingfield M.J."/>
            <person name="Wingfield B.D."/>
        </authorList>
    </citation>
    <scope>NUCLEOTIDE SEQUENCE [LARGE SCALE GENOMIC DNA]</scope>
    <source>
        <strain evidence="10 11">CMW 18300</strain>
    </source>
</reference>
<comment type="similarity">
    <text evidence="1">Belongs to the carbohydrate esterase 15 (CE15) family.</text>
</comment>
<feature type="domain" description="4-O-methyl-glucuronoyl methylesterase-like" evidence="9">
    <location>
        <begin position="92"/>
        <end position="322"/>
    </location>
</feature>
<evidence type="ECO:0000313" key="11">
    <source>
        <dbReference type="Proteomes" id="UP001583177"/>
    </source>
</evidence>
<feature type="chain" id="PRO_5047364962" description="(4-O-methyl)-D-glucuronate--lignin esterase" evidence="8">
    <location>
        <begin position="20"/>
        <end position="388"/>
    </location>
</feature>
<evidence type="ECO:0000256" key="5">
    <source>
        <dbReference type="ARBA" id="ARBA00023185"/>
    </source>
</evidence>
<name>A0ABR3XJ75_9PEZI</name>
<dbReference type="Pfam" id="PF22244">
    <property type="entry name" value="GCE_fung"/>
    <property type="match status" value="1"/>
</dbReference>
<evidence type="ECO:0000256" key="8">
    <source>
        <dbReference type="SAM" id="SignalP"/>
    </source>
</evidence>
<gene>
    <name evidence="10" type="primary">cip2_1</name>
    <name evidence="10" type="ORF">Daus18300_002963</name>
</gene>
<keyword evidence="4" id="KW-0378">Hydrolase</keyword>
<comment type="caution">
    <text evidence="10">The sequence shown here is derived from an EMBL/GenBank/DDBJ whole genome shotgun (WGS) entry which is preliminary data.</text>
</comment>
<dbReference type="EC" id="3.1.1.117" evidence="7"/>